<dbReference type="Gene3D" id="1.20.58.390">
    <property type="entry name" value="Neurotransmitter-gated ion-channel transmembrane domain"/>
    <property type="match status" value="1"/>
</dbReference>
<evidence type="ECO:0000256" key="5">
    <source>
        <dbReference type="SAM" id="Phobius"/>
    </source>
</evidence>
<feature type="transmembrane region" description="Helical" evidence="5">
    <location>
        <begin position="149"/>
        <end position="177"/>
    </location>
</feature>
<dbReference type="InterPro" id="IPR006029">
    <property type="entry name" value="Neurotrans-gated_channel_TM"/>
</dbReference>
<proteinExistence type="predicted"/>
<dbReference type="InterPro" id="IPR006201">
    <property type="entry name" value="Neur_channel"/>
</dbReference>
<evidence type="ECO:0000256" key="1">
    <source>
        <dbReference type="ARBA" id="ARBA00004141"/>
    </source>
</evidence>
<feature type="domain" description="Neurotransmitter-gated ion-channel ligand-binding" evidence="6">
    <location>
        <begin position="2"/>
        <end position="86"/>
    </location>
</feature>
<evidence type="ECO:0000313" key="8">
    <source>
        <dbReference type="EMBL" id="CAC5411321.1"/>
    </source>
</evidence>
<gene>
    <name evidence="8" type="ORF">MCOR_44429</name>
</gene>
<evidence type="ECO:0000259" key="7">
    <source>
        <dbReference type="Pfam" id="PF02932"/>
    </source>
</evidence>
<feature type="transmembrane region" description="Helical" evidence="5">
    <location>
        <begin position="120"/>
        <end position="137"/>
    </location>
</feature>
<dbReference type="GO" id="GO:0016020">
    <property type="term" value="C:membrane"/>
    <property type="evidence" value="ECO:0007669"/>
    <property type="project" value="UniProtKB-SubCell"/>
</dbReference>
<evidence type="ECO:0000259" key="6">
    <source>
        <dbReference type="Pfam" id="PF02931"/>
    </source>
</evidence>
<dbReference type="CDD" id="cd19051">
    <property type="entry name" value="LGIC_TM_cation"/>
    <property type="match status" value="1"/>
</dbReference>
<dbReference type="InterPro" id="IPR036734">
    <property type="entry name" value="Neur_chan_lig-bd_sf"/>
</dbReference>
<keyword evidence="9" id="KW-1185">Reference proteome</keyword>
<dbReference type="InterPro" id="IPR038050">
    <property type="entry name" value="Neuro_actylchol_rec"/>
</dbReference>
<feature type="transmembrane region" description="Helical" evidence="5">
    <location>
        <begin position="89"/>
        <end position="114"/>
    </location>
</feature>
<dbReference type="GO" id="GO:0005230">
    <property type="term" value="F:extracellular ligand-gated monoatomic ion channel activity"/>
    <property type="evidence" value="ECO:0007669"/>
    <property type="project" value="InterPro"/>
</dbReference>
<dbReference type="SUPFAM" id="SSF63712">
    <property type="entry name" value="Nicotinic receptor ligand binding domain-like"/>
    <property type="match status" value="1"/>
</dbReference>
<feature type="domain" description="Neurotransmitter-gated ion-channel transmembrane" evidence="7">
    <location>
        <begin position="97"/>
        <end position="198"/>
    </location>
</feature>
<dbReference type="Gene3D" id="2.70.170.10">
    <property type="entry name" value="Neurotransmitter-gated ion-channel ligand-binding domain"/>
    <property type="match status" value="1"/>
</dbReference>
<evidence type="ECO:0000313" key="9">
    <source>
        <dbReference type="Proteomes" id="UP000507470"/>
    </source>
</evidence>
<keyword evidence="3 5" id="KW-1133">Transmembrane helix</keyword>
<comment type="subcellular location">
    <subcellularLocation>
        <location evidence="1">Membrane</location>
        <topology evidence="1">Multi-pass membrane protein</topology>
    </subcellularLocation>
</comment>
<dbReference type="Pfam" id="PF02932">
    <property type="entry name" value="Neur_chan_memb"/>
    <property type="match status" value="1"/>
</dbReference>
<dbReference type="SUPFAM" id="SSF90112">
    <property type="entry name" value="Neurotransmitter-gated ion-channel transmembrane pore"/>
    <property type="match status" value="1"/>
</dbReference>
<organism evidence="8 9">
    <name type="scientific">Mytilus coruscus</name>
    <name type="common">Sea mussel</name>
    <dbReference type="NCBI Taxonomy" id="42192"/>
    <lineage>
        <taxon>Eukaryota</taxon>
        <taxon>Metazoa</taxon>
        <taxon>Spiralia</taxon>
        <taxon>Lophotrochozoa</taxon>
        <taxon>Mollusca</taxon>
        <taxon>Bivalvia</taxon>
        <taxon>Autobranchia</taxon>
        <taxon>Pteriomorphia</taxon>
        <taxon>Mytilida</taxon>
        <taxon>Mytiloidea</taxon>
        <taxon>Mytilidae</taxon>
        <taxon>Mytilinae</taxon>
        <taxon>Mytilus</taxon>
    </lineage>
</organism>
<keyword evidence="2 5" id="KW-0812">Transmembrane</keyword>
<dbReference type="Proteomes" id="UP000507470">
    <property type="component" value="Unassembled WGS sequence"/>
</dbReference>
<accession>A0A6J8DV24</accession>
<keyword evidence="4 5" id="KW-0472">Membrane</keyword>
<dbReference type="EMBL" id="CACVKT020007840">
    <property type="protein sequence ID" value="CAC5411321.1"/>
    <property type="molecule type" value="Genomic_DNA"/>
</dbReference>
<dbReference type="InterPro" id="IPR036719">
    <property type="entry name" value="Neuro-gated_channel_TM_sf"/>
</dbReference>
<reference evidence="8 9" key="1">
    <citation type="submission" date="2020-06" db="EMBL/GenBank/DDBJ databases">
        <authorList>
            <person name="Li R."/>
            <person name="Bekaert M."/>
        </authorList>
    </citation>
    <scope>NUCLEOTIDE SEQUENCE [LARGE SCALE GENOMIC DNA]</scope>
    <source>
        <strain evidence="9">wild</strain>
    </source>
</reference>
<dbReference type="OrthoDB" id="6127156at2759"/>
<name>A0A6J8DV24_MYTCO</name>
<dbReference type="Pfam" id="PF02931">
    <property type="entry name" value="Neur_chan_LBD"/>
    <property type="match status" value="1"/>
</dbReference>
<dbReference type="PANTHER" id="PTHR18945">
    <property type="entry name" value="NEUROTRANSMITTER GATED ION CHANNEL"/>
    <property type="match status" value="1"/>
</dbReference>
<evidence type="ECO:0000256" key="3">
    <source>
        <dbReference type="ARBA" id="ARBA00022989"/>
    </source>
</evidence>
<dbReference type="AlphaFoldDB" id="A0A6J8DV24"/>
<dbReference type="InterPro" id="IPR006202">
    <property type="entry name" value="Neur_chan_lig-bd"/>
</dbReference>
<evidence type="ECO:0000256" key="4">
    <source>
        <dbReference type="ARBA" id="ARBA00023136"/>
    </source>
</evidence>
<sequence length="226" mass="25670">MVHWNAEQKLKFSCNIDTTYFPFDSQSLTFRVRPSGLANFETEVTSSDSVFTNDYCSNSEWELVSSSITVDNTDGSQMDVTLKYKRRPLFLLVNLALPIMLLAVLNIFVFILPAESEDRIGFSITILLAVVVFMTIAQGLLPATALPRLAALCTMLMVDMLMSGMILISVIIGSWFYHRPQDKQVPKWFQKIITLKKSTSRVDSCNIDDENEIRSDKENNYKEKVT</sequence>
<evidence type="ECO:0000256" key="2">
    <source>
        <dbReference type="ARBA" id="ARBA00022692"/>
    </source>
</evidence>
<protein>
    <submittedName>
        <fullName evidence="8">Uncharacterized protein</fullName>
    </submittedName>
</protein>
<dbReference type="GO" id="GO:0004888">
    <property type="term" value="F:transmembrane signaling receptor activity"/>
    <property type="evidence" value="ECO:0007669"/>
    <property type="project" value="InterPro"/>
</dbReference>